<evidence type="ECO:0000256" key="3">
    <source>
        <dbReference type="ARBA" id="ARBA00011950"/>
    </source>
</evidence>
<feature type="region of interest" description="Disordered" evidence="12">
    <location>
        <begin position="129"/>
        <end position="152"/>
    </location>
</feature>
<dbReference type="SUPFAM" id="SSF54690">
    <property type="entry name" value="Molybdopterin synthase subunit MoaE"/>
    <property type="match status" value="1"/>
</dbReference>
<dbReference type="CDD" id="cd00756">
    <property type="entry name" value="MoaE"/>
    <property type="match status" value="1"/>
</dbReference>
<evidence type="ECO:0000256" key="4">
    <source>
        <dbReference type="ARBA" id="ARBA00013858"/>
    </source>
</evidence>
<evidence type="ECO:0000313" key="13">
    <source>
        <dbReference type="EMBL" id="AWT60771.1"/>
    </source>
</evidence>
<keyword evidence="5" id="KW-0501">Molybdenum cofactor biosynthesis</keyword>
<dbReference type="Pfam" id="PF02391">
    <property type="entry name" value="MoaE"/>
    <property type="match status" value="1"/>
</dbReference>
<dbReference type="EMBL" id="CP029803">
    <property type="protein sequence ID" value="AWT60771.1"/>
    <property type="molecule type" value="Genomic_DNA"/>
</dbReference>
<evidence type="ECO:0000256" key="5">
    <source>
        <dbReference type="ARBA" id="ARBA00023150"/>
    </source>
</evidence>
<dbReference type="InterPro" id="IPR003448">
    <property type="entry name" value="Mopterin_biosynth_MoaE"/>
</dbReference>
<organism evidence="13 14">
    <name type="scientific">Candidatus Moanibacter tarae</name>
    <dbReference type="NCBI Taxonomy" id="2200854"/>
    <lineage>
        <taxon>Bacteria</taxon>
        <taxon>Pseudomonadati</taxon>
        <taxon>Verrucomicrobiota</taxon>
        <taxon>Opitutia</taxon>
        <taxon>Puniceicoccales</taxon>
        <taxon>Puniceicoccales incertae sedis</taxon>
        <taxon>Candidatus Moanibacter</taxon>
    </lineage>
</organism>
<protein>
    <recommendedName>
        <fullName evidence="4">Molybdopterin synthase catalytic subunit</fullName>
        <ecNumber evidence="3">2.8.1.12</ecNumber>
    </recommendedName>
    <alternativeName>
        <fullName evidence="9">MPT synthase subunit 2</fullName>
    </alternativeName>
    <alternativeName>
        <fullName evidence="7">Molybdenum cofactor biosynthesis protein E</fullName>
    </alternativeName>
    <alternativeName>
        <fullName evidence="8">Molybdopterin-converting factor large subunit</fullName>
    </alternativeName>
    <alternativeName>
        <fullName evidence="10">Molybdopterin-converting factor subunit 2</fullName>
    </alternativeName>
</protein>
<dbReference type="Proteomes" id="UP000247465">
    <property type="component" value="Chromosome"/>
</dbReference>
<comment type="pathway">
    <text evidence="1">Cofactor biosynthesis; molybdopterin biosynthesis.</text>
</comment>
<feature type="compositionally biased region" description="Polar residues" evidence="12">
    <location>
        <begin position="139"/>
        <end position="152"/>
    </location>
</feature>
<dbReference type="EC" id="2.8.1.12" evidence="3"/>
<evidence type="ECO:0000256" key="8">
    <source>
        <dbReference type="ARBA" id="ARBA00030407"/>
    </source>
</evidence>
<comment type="catalytic activity">
    <reaction evidence="11">
        <text>2 [molybdopterin-synthase sulfur-carrier protein]-C-terminal-Gly-aminoethanethioate + cyclic pyranopterin phosphate + H2O = molybdopterin + 2 [molybdopterin-synthase sulfur-carrier protein]-C-terminal Gly-Gly + 2 H(+)</text>
        <dbReference type="Rhea" id="RHEA:26333"/>
        <dbReference type="Rhea" id="RHEA-COMP:12202"/>
        <dbReference type="Rhea" id="RHEA-COMP:19907"/>
        <dbReference type="ChEBI" id="CHEBI:15377"/>
        <dbReference type="ChEBI" id="CHEBI:15378"/>
        <dbReference type="ChEBI" id="CHEBI:58698"/>
        <dbReference type="ChEBI" id="CHEBI:59648"/>
        <dbReference type="ChEBI" id="CHEBI:90778"/>
        <dbReference type="ChEBI" id="CHEBI:232372"/>
        <dbReference type="EC" id="2.8.1.12"/>
    </reaction>
</comment>
<comment type="similarity">
    <text evidence="2">Belongs to the MoaE family.</text>
</comment>
<evidence type="ECO:0000256" key="12">
    <source>
        <dbReference type="SAM" id="MobiDB-lite"/>
    </source>
</evidence>
<dbReference type="AlphaFoldDB" id="A0A2Z4AF16"/>
<dbReference type="PANTHER" id="PTHR23404">
    <property type="entry name" value="MOLYBDOPTERIN SYNTHASE RELATED"/>
    <property type="match status" value="1"/>
</dbReference>
<evidence type="ECO:0000313" key="14">
    <source>
        <dbReference type="Proteomes" id="UP000247465"/>
    </source>
</evidence>
<proteinExistence type="inferred from homology"/>
<evidence type="ECO:0000256" key="2">
    <source>
        <dbReference type="ARBA" id="ARBA00005426"/>
    </source>
</evidence>
<sequence length="152" mass="16785">MNPLFKISTSPLEALDLRGSLADEKAGGYVSFEGWVRDCNEGHEVISLEYEVYAELAEKEGSRILSEVTGKFGVRGARCFHRVGHLNLGEMAVWVGVTAVHRDNAFLACRYIIDEVKKRVPIWKKEHYQSGDSGWVGSSPASTGDPDSQPSQ</sequence>
<evidence type="ECO:0000256" key="7">
    <source>
        <dbReference type="ARBA" id="ARBA00029745"/>
    </source>
</evidence>
<name>A0A2Z4AF16_9BACT</name>
<reference evidence="13 14" key="1">
    <citation type="submission" date="2018-06" db="EMBL/GenBank/DDBJ databases">
        <title>Draft Genome Sequence of a Novel Marine Bacterium Related to the Verrucomicrobia.</title>
        <authorList>
            <person name="Vosseberg J."/>
            <person name="Martijn J."/>
            <person name="Ettema T.J.G."/>
        </authorList>
    </citation>
    <scope>NUCLEOTIDE SEQUENCE [LARGE SCALE GENOMIC DNA]</scope>
    <source>
        <strain evidence="13">TARA_B100001123</strain>
    </source>
</reference>
<keyword evidence="13" id="KW-0808">Transferase</keyword>
<evidence type="ECO:0000256" key="1">
    <source>
        <dbReference type="ARBA" id="ARBA00005046"/>
    </source>
</evidence>
<dbReference type="GO" id="GO:0006777">
    <property type="term" value="P:Mo-molybdopterin cofactor biosynthetic process"/>
    <property type="evidence" value="ECO:0007669"/>
    <property type="project" value="UniProtKB-KW"/>
</dbReference>
<evidence type="ECO:0000256" key="9">
    <source>
        <dbReference type="ARBA" id="ARBA00030781"/>
    </source>
</evidence>
<dbReference type="InterPro" id="IPR036563">
    <property type="entry name" value="MoaE_sf"/>
</dbReference>
<dbReference type="KEGG" id="mtar:DF168_01991"/>
<accession>A0A2Z4AF16</accession>
<gene>
    <name evidence="13" type="primary">moaE</name>
    <name evidence="13" type="ORF">DF168_01991</name>
</gene>
<evidence type="ECO:0000256" key="6">
    <source>
        <dbReference type="ARBA" id="ARBA00026066"/>
    </source>
</evidence>
<evidence type="ECO:0000256" key="11">
    <source>
        <dbReference type="ARBA" id="ARBA00049878"/>
    </source>
</evidence>
<comment type="subunit">
    <text evidence="6">Heterotetramer of 2 MoaD subunits and 2 MoaE subunits. Also stable as homodimer. The enzyme changes between these two forms during catalysis.</text>
</comment>
<dbReference type="GO" id="GO:0030366">
    <property type="term" value="F:molybdopterin synthase activity"/>
    <property type="evidence" value="ECO:0007669"/>
    <property type="project" value="UniProtKB-EC"/>
</dbReference>
<dbReference type="Gene3D" id="3.90.1170.40">
    <property type="entry name" value="Molybdopterin biosynthesis MoaE subunit"/>
    <property type="match status" value="1"/>
</dbReference>
<evidence type="ECO:0000256" key="10">
    <source>
        <dbReference type="ARBA" id="ARBA00032474"/>
    </source>
</evidence>